<evidence type="ECO:0000256" key="2">
    <source>
        <dbReference type="SAM" id="Phobius"/>
    </source>
</evidence>
<feature type="region of interest" description="Disordered" evidence="1">
    <location>
        <begin position="254"/>
        <end position="286"/>
    </location>
</feature>
<reference evidence="4 5" key="1">
    <citation type="submission" date="2018-06" db="EMBL/GenBank/DDBJ databases">
        <title>Echinicola strongylocentroti sp. nov., isolated from a sea urchin Strongylocentrotus intermedius.</title>
        <authorList>
            <person name="Bae S.S."/>
        </authorList>
    </citation>
    <scope>NUCLEOTIDE SEQUENCE [LARGE SCALE GENOMIC DNA]</scope>
    <source>
        <strain evidence="4 5">MEBiC08714</strain>
    </source>
</reference>
<dbReference type="OrthoDB" id="1523598at2"/>
<protein>
    <submittedName>
        <fullName evidence="4">Sodium:proton antiporter</fullName>
    </submittedName>
</protein>
<dbReference type="RefSeq" id="WP_112785491.1">
    <property type="nucleotide sequence ID" value="NZ_CP030041.1"/>
</dbReference>
<accession>A0A2Z4IN98</accession>
<keyword evidence="2" id="KW-0812">Transmembrane</keyword>
<feature type="transmembrane region" description="Helical" evidence="2">
    <location>
        <begin position="36"/>
        <end position="56"/>
    </location>
</feature>
<sequence>MIQFISKHRLPIIQVITIIVMILLLGIFVAPIFKGYMFLAVGIIIVIGMGMIYGVIARYFRTPDEKRKIYRNKYHDVFFKGTVIFAILLAVLGIMYGFISYVEGGNPYRIVGLLMTVIWVAVFMIYFVWSVYFYNINYGLTDEEWEKIAKAKEMSVYGVEQVDSEIAEPLYNPYRSQTFGLPPGTVRGMIAFTLLIGGMSLLISSYGMDYITNAEMALRAKQFEFFETAFLMMIAFYFGDRSLKYLRDRWAISSDKSKEPPSAPTDSSPSTSPQTSSTAHFDFPVSDPVGMDDQAFREEDLIFKEINQPESASKPLTGLKKALLKGPEMMESMGSAYVQIRDNTTQKVLADEEIKEALEKLWNEKEIKLSFPVIKAVVAVESSGRGHLPDGKAKILFEGHKFWYWLSKVGKTQAELEELQKQYPDIVYPSWSREHYLLGAEEYKRLEKAKEICKGINDKAAVYSASWGLFQILGENLDHYIKGRNYKDWKDFEQKQHEAESYHFLDFLAFIQTKKLNGKPLVSFISEENNGNYDWASFAYGYNGRGYKMNNYDKKLAAAYHRFKSQGI</sequence>
<evidence type="ECO:0000256" key="1">
    <source>
        <dbReference type="SAM" id="MobiDB-lite"/>
    </source>
</evidence>
<dbReference type="KEGG" id="est:DN752_19340"/>
<dbReference type="EMBL" id="CP030041">
    <property type="protein sequence ID" value="AWW32118.1"/>
    <property type="molecule type" value="Genomic_DNA"/>
</dbReference>
<feature type="transmembrane region" description="Helical" evidence="2">
    <location>
        <begin position="77"/>
        <end position="99"/>
    </location>
</feature>
<keyword evidence="2" id="KW-1133">Transmembrane helix</keyword>
<dbReference type="AlphaFoldDB" id="A0A2Z4IN98"/>
<dbReference type="Pfam" id="PF11860">
    <property type="entry name" value="Muramidase"/>
    <property type="match status" value="1"/>
</dbReference>
<feature type="transmembrane region" description="Helical" evidence="2">
    <location>
        <begin position="111"/>
        <end position="134"/>
    </location>
</feature>
<evidence type="ECO:0000313" key="5">
    <source>
        <dbReference type="Proteomes" id="UP000248688"/>
    </source>
</evidence>
<organism evidence="4 5">
    <name type="scientific">Echinicola strongylocentroti</name>
    <dbReference type="NCBI Taxonomy" id="1795355"/>
    <lineage>
        <taxon>Bacteria</taxon>
        <taxon>Pseudomonadati</taxon>
        <taxon>Bacteroidota</taxon>
        <taxon>Cytophagia</taxon>
        <taxon>Cytophagales</taxon>
        <taxon>Cyclobacteriaceae</taxon>
        <taxon>Echinicola</taxon>
    </lineage>
</organism>
<evidence type="ECO:0000313" key="4">
    <source>
        <dbReference type="EMBL" id="AWW32118.1"/>
    </source>
</evidence>
<feature type="compositionally biased region" description="Low complexity" evidence="1">
    <location>
        <begin position="264"/>
        <end position="278"/>
    </location>
</feature>
<proteinExistence type="predicted"/>
<feature type="transmembrane region" description="Helical" evidence="2">
    <location>
        <begin position="12"/>
        <end position="30"/>
    </location>
</feature>
<evidence type="ECO:0000259" key="3">
    <source>
        <dbReference type="Pfam" id="PF11860"/>
    </source>
</evidence>
<feature type="transmembrane region" description="Helical" evidence="2">
    <location>
        <begin position="184"/>
        <end position="203"/>
    </location>
</feature>
<feature type="transmembrane region" description="Helical" evidence="2">
    <location>
        <begin position="223"/>
        <end position="239"/>
    </location>
</feature>
<feature type="domain" description="N-acetylmuramidase" evidence="3">
    <location>
        <begin position="371"/>
        <end position="564"/>
    </location>
</feature>
<name>A0A2Z4IN98_9BACT</name>
<gene>
    <name evidence="4" type="ORF">DN752_19340</name>
</gene>
<keyword evidence="2" id="KW-0472">Membrane</keyword>
<dbReference type="Proteomes" id="UP000248688">
    <property type="component" value="Chromosome"/>
</dbReference>
<keyword evidence="5" id="KW-1185">Reference proteome</keyword>
<dbReference type="InterPro" id="IPR024408">
    <property type="entry name" value="Muramidase"/>
</dbReference>